<reference evidence="2" key="1">
    <citation type="submission" date="2017-09" db="EMBL/GenBank/DDBJ databases">
        <title>Depth-based differentiation of microbial function through sediment-hosted aquifers and enrichment of novel symbionts in the deep terrestrial subsurface.</title>
        <authorList>
            <person name="Probst A.J."/>
            <person name="Ladd B."/>
            <person name="Jarett J.K."/>
            <person name="Geller-Mcgrath D.E."/>
            <person name="Sieber C.M.K."/>
            <person name="Emerson J.B."/>
            <person name="Anantharaman K."/>
            <person name="Thomas B.C."/>
            <person name="Malmstrom R."/>
            <person name="Stieglmeier M."/>
            <person name="Klingl A."/>
            <person name="Woyke T."/>
            <person name="Ryan C.M."/>
            <person name="Banfield J.F."/>
        </authorList>
    </citation>
    <scope>NUCLEOTIDE SEQUENCE [LARGE SCALE GENOMIC DNA]</scope>
</reference>
<organism evidence="1 2">
    <name type="scientific">Candidatus Komeilibacteria bacterium CG_4_10_14_0_8_um_filter_37_78</name>
    <dbReference type="NCBI Taxonomy" id="1974471"/>
    <lineage>
        <taxon>Bacteria</taxon>
        <taxon>Candidatus Komeiliibacteriota</taxon>
    </lineage>
</organism>
<gene>
    <name evidence="1" type="ORF">COY67_00580</name>
</gene>
<protein>
    <submittedName>
        <fullName evidence="1">Uncharacterized protein</fullName>
    </submittedName>
</protein>
<evidence type="ECO:0000313" key="1">
    <source>
        <dbReference type="EMBL" id="PIY95337.1"/>
    </source>
</evidence>
<proteinExistence type="predicted"/>
<sequence length="97" mass="11589">MKLRITTNLQYSWVRILQMAGYHQHQEGYVKRLSRDFYPRFHIYLQREDANELLFDLHLDQRAGVHVGVKAHANERDTEVVQNEASRVQEIFTANYN</sequence>
<name>A0A2M7RFG5_9BACT</name>
<accession>A0A2M7RFG5</accession>
<dbReference type="Proteomes" id="UP000228689">
    <property type="component" value="Unassembled WGS sequence"/>
</dbReference>
<comment type="caution">
    <text evidence="1">The sequence shown here is derived from an EMBL/GenBank/DDBJ whole genome shotgun (WGS) entry which is preliminary data.</text>
</comment>
<dbReference type="EMBL" id="PFMC01000013">
    <property type="protein sequence ID" value="PIY95337.1"/>
    <property type="molecule type" value="Genomic_DNA"/>
</dbReference>
<dbReference type="AlphaFoldDB" id="A0A2M7RFG5"/>
<evidence type="ECO:0000313" key="2">
    <source>
        <dbReference type="Proteomes" id="UP000228689"/>
    </source>
</evidence>